<dbReference type="PANTHER" id="PTHR34383">
    <property type="entry name" value="POLYPHOSPHATE:AMP PHOSPHOTRANSFERASE-RELATED"/>
    <property type="match status" value="1"/>
</dbReference>
<dbReference type="EMBL" id="LUXO01000044">
    <property type="protein sequence ID" value="KZU99399.1"/>
    <property type="molecule type" value="Genomic_DNA"/>
</dbReference>
<gene>
    <name evidence="7" type="ORF">JH395_04390</name>
    <name evidence="6" type="ORF">LPJSA22_02371</name>
    <name evidence="5" type="ORF">NAB2_3409</name>
    <name evidence="4" type="ORF">Nizo2260_2396</name>
</gene>
<evidence type="ECO:0000313" key="9">
    <source>
        <dbReference type="Proteomes" id="UP000076989"/>
    </source>
</evidence>
<dbReference type="GO" id="GO:0006797">
    <property type="term" value="P:polyphosphate metabolic process"/>
    <property type="evidence" value="ECO:0007669"/>
    <property type="project" value="InterPro"/>
</dbReference>
<dbReference type="PIRSF" id="PIRSF028756">
    <property type="entry name" value="PPK2_prd"/>
    <property type="match status" value="1"/>
</dbReference>
<dbReference type="Proteomes" id="UP000094892">
    <property type="component" value="Unassembled WGS sequence"/>
</dbReference>
<dbReference type="InterPro" id="IPR022300">
    <property type="entry name" value="PPK2-rel_1"/>
</dbReference>
<dbReference type="InterPro" id="IPR016898">
    <property type="entry name" value="Polyphosphate_phosphotransfera"/>
</dbReference>
<evidence type="ECO:0000313" key="6">
    <source>
        <dbReference type="EMBL" id="ODO62357.1"/>
    </source>
</evidence>
<evidence type="ECO:0000256" key="2">
    <source>
        <dbReference type="ARBA" id="ARBA00022777"/>
    </source>
</evidence>
<proteinExistence type="predicted"/>
<evidence type="ECO:0000313" key="10">
    <source>
        <dbReference type="Proteomes" id="UP000094892"/>
    </source>
</evidence>
<evidence type="ECO:0000313" key="5">
    <source>
        <dbReference type="EMBL" id="KZU99399.1"/>
    </source>
</evidence>
<organism evidence="6 10">
    <name type="scientific">Lactiplantibacillus plantarum</name>
    <name type="common">Lactobacillus plantarum</name>
    <dbReference type="NCBI Taxonomy" id="1590"/>
    <lineage>
        <taxon>Bacteria</taxon>
        <taxon>Bacillati</taxon>
        <taxon>Bacillota</taxon>
        <taxon>Bacilli</taxon>
        <taxon>Lactobacillales</taxon>
        <taxon>Lactobacillaceae</taxon>
        <taxon>Lactiplantibacillus</taxon>
    </lineage>
</organism>
<dbReference type="GeneID" id="89669863"/>
<dbReference type="AlphaFoldDB" id="A0A0G9F8A0"/>
<dbReference type="Proteomes" id="UP000076989">
    <property type="component" value="Unassembled WGS sequence"/>
</dbReference>
<dbReference type="EMBL" id="CP066817">
    <property type="protein sequence ID" value="QQM61804.1"/>
    <property type="molecule type" value="Genomic_DNA"/>
</dbReference>
<reference evidence="8 9" key="1">
    <citation type="submission" date="2016-03" db="EMBL/GenBank/DDBJ databases">
        <title>Comparative genomics of 54 Lactobacillus plantarum strains reveals genomic uncoupling from niche constraints.</title>
        <authorList>
            <person name="Martino M.E."/>
        </authorList>
    </citation>
    <scope>NUCLEOTIDE SEQUENCE [LARGE SCALE GENOMIC DNA]</scope>
    <source>
        <strain evidence="5 8">NAB2</strain>
        <strain evidence="4 9">Nizo2260</strain>
    </source>
</reference>
<reference evidence="7 11" key="3">
    <citation type="submission" date="2020-12" db="EMBL/GenBank/DDBJ databases">
        <title>Whole genome sequencing of Lactobacillus plantarum PC518.</title>
        <authorList>
            <person name="Guo Q."/>
        </authorList>
    </citation>
    <scope>NUCLEOTIDE SEQUENCE [LARGE SCALE GENOMIC DNA]</scope>
    <source>
        <strain evidence="7 11">PC518</strain>
    </source>
</reference>
<accession>A0A0G9F8A0</accession>
<evidence type="ECO:0000313" key="11">
    <source>
        <dbReference type="Proteomes" id="UP000595466"/>
    </source>
</evidence>
<dbReference type="PANTHER" id="PTHR34383:SF3">
    <property type="entry name" value="POLYPHOSPHATE:AMP PHOSPHOTRANSFERASE"/>
    <property type="match status" value="1"/>
</dbReference>
<keyword evidence="1 6" id="KW-0808">Transferase</keyword>
<reference evidence="6 10" key="2">
    <citation type="submission" date="2016-08" db="EMBL/GenBank/DDBJ databases">
        <title>Genome sequencing of Lactobacillus plantarum JSA22, isolated from fermented soybean paste.</title>
        <authorList>
            <person name="Choi H.S."/>
        </authorList>
    </citation>
    <scope>NUCLEOTIDE SEQUENCE [LARGE SCALE GENOMIC DNA]</scope>
    <source>
        <strain evidence="6 10">JSA22</strain>
    </source>
</reference>
<dbReference type="EMBL" id="MCOL01000001">
    <property type="protein sequence ID" value="ODO62357.1"/>
    <property type="molecule type" value="Genomic_DNA"/>
</dbReference>
<dbReference type="Pfam" id="PF03976">
    <property type="entry name" value="PPK2"/>
    <property type="match status" value="1"/>
</dbReference>
<keyword evidence="2 6" id="KW-0418">Kinase</keyword>
<dbReference type="EMBL" id="LUWI01000030">
    <property type="protein sequence ID" value="KZU02079.1"/>
    <property type="molecule type" value="Genomic_DNA"/>
</dbReference>
<dbReference type="InterPro" id="IPR027417">
    <property type="entry name" value="P-loop_NTPase"/>
</dbReference>
<name>A0A0G9F8A0_LACPN</name>
<dbReference type="OMA" id="LAHDFLW"/>
<dbReference type="InterPro" id="IPR022488">
    <property type="entry name" value="PPK2-related"/>
</dbReference>
<evidence type="ECO:0000313" key="8">
    <source>
        <dbReference type="Proteomes" id="UP000076872"/>
    </source>
</evidence>
<evidence type="ECO:0000313" key="4">
    <source>
        <dbReference type="EMBL" id="KZU02079.1"/>
    </source>
</evidence>
<evidence type="ECO:0000256" key="1">
    <source>
        <dbReference type="ARBA" id="ARBA00022679"/>
    </source>
</evidence>
<protein>
    <submittedName>
        <fullName evidence="6 7">Polyphosphate kinase</fullName>
        <ecNumber evidence="6">2.7.4.1</ecNumber>
    </submittedName>
</protein>
<evidence type="ECO:0000313" key="7">
    <source>
        <dbReference type="EMBL" id="QQM61804.1"/>
    </source>
</evidence>
<dbReference type="Proteomes" id="UP000076872">
    <property type="component" value="Unassembled WGS sequence"/>
</dbReference>
<dbReference type="GO" id="GO:0008976">
    <property type="term" value="F:polyphosphate kinase activity"/>
    <property type="evidence" value="ECO:0007669"/>
    <property type="project" value="UniProtKB-EC"/>
</dbReference>
<dbReference type="PATRIC" id="fig|1590.142.peg.2361"/>
<dbReference type="EC" id="2.7.4.1" evidence="6"/>
<dbReference type="SUPFAM" id="SSF52540">
    <property type="entry name" value="P-loop containing nucleoside triphosphate hydrolases"/>
    <property type="match status" value="1"/>
</dbReference>
<dbReference type="RefSeq" id="WP_003642687.1">
    <property type="nucleotide sequence ID" value="NZ_AP018405.1"/>
</dbReference>
<feature type="domain" description="Polyphosphate kinase-2-related" evidence="3">
    <location>
        <begin position="31"/>
        <end position="264"/>
    </location>
</feature>
<evidence type="ECO:0000259" key="3">
    <source>
        <dbReference type="Pfam" id="PF03976"/>
    </source>
</evidence>
<dbReference type="NCBIfam" id="TIGR03709">
    <property type="entry name" value="PPK2_rel_1"/>
    <property type="match status" value="1"/>
</dbReference>
<dbReference type="Gene3D" id="3.40.50.300">
    <property type="entry name" value="P-loop containing nucleotide triphosphate hydrolases"/>
    <property type="match status" value="1"/>
</dbReference>
<dbReference type="Proteomes" id="UP000595466">
    <property type="component" value="Chromosome"/>
</dbReference>
<sequence>MNFEKHYRYTGKQKLGLTKLATAVDPEFEDEKVIKAQIAKNIKQLTELQGKLYAQDRFGVLVIFQAMDAAGKDSMIRHIMSGVNPQGCEVTSFKQPTTKEIAHDYLWRIHDRVPKRGMIGIFNRSYYEDVLVSRVHPEIIVNEHVGEINDKKQVDDAFFERRFNDLRYFEDYLQHNGYLVLKFFLHMSKAEQKQRFIRRIEIPSHNWKFSAADIQERQYWDDYQRAYDDAITKTATKATPWYVIPSDSKWYSRLCVSEIINQRLSELPLAYPSLDASAQAQLKTALEQLDRETD</sequence>